<comment type="subcellular location">
    <subcellularLocation>
        <location evidence="1 6">Nucleus</location>
        <location evidence="1 6">Nucleolus</location>
    </subcellularLocation>
</comment>
<dbReference type="AlphaFoldDB" id="A0A0X3NJQ4"/>
<accession>A0A0X3NJQ4</accession>
<dbReference type="InterPro" id="IPR039770">
    <property type="entry name" value="Rpf2"/>
</dbReference>
<comment type="similarity">
    <text evidence="2 6">Belongs to the RPF2 family.</text>
</comment>
<dbReference type="PROSITE" id="PS50833">
    <property type="entry name" value="BRIX"/>
    <property type="match status" value="1"/>
</dbReference>
<dbReference type="EMBL" id="GEEE01023542">
    <property type="protein sequence ID" value="JAP39683.1"/>
    <property type="molecule type" value="Transcribed_RNA"/>
</dbReference>
<dbReference type="InterPro" id="IPR007109">
    <property type="entry name" value="Brix"/>
</dbReference>
<dbReference type="Pfam" id="PF04427">
    <property type="entry name" value="Brix"/>
    <property type="match status" value="1"/>
</dbReference>
<evidence type="ECO:0000256" key="6">
    <source>
        <dbReference type="RuleBase" id="RU367086"/>
    </source>
</evidence>
<evidence type="ECO:0000256" key="2">
    <source>
        <dbReference type="ARBA" id="ARBA00010782"/>
    </source>
</evidence>
<evidence type="ECO:0000256" key="4">
    <source>
        <dbReference type="ARBA" id="ARBA00023242"/>
    </source>
</evidence>
<gene>
    <name evidence="9" type="primary">RPF2</name>
    <name evidence="9" type="ORF">TR131519</name>
</gene>
<sequence length="360" mass="41042">MPASELSRQLRKPKTHRGRKFLQQREPRVYENDKQTLLIRGAHTSQIVHDFLTDLLLLKKPLVNKLKWKNSVLPFEDASFIERMCEKFDSSLFVFAAHSKKRPNNIVIGRLHDHEILDMYELGIENYKSMRSSDVKFSLGAKPLLIFSGDAFEETEETQRFKSLLIDLFRGPKVSRVNSSGIEHVMHFIMPSENKLLLRVSGVKLRPSSKGSETDGSCPLTETLRAPWGPYVQVELQNSAPEVDFVLRRRLMPSEEKWKRACRVPAELRPKKEKFKNRSMDVFGSKVAQVHVHREHGLENLRPGASMRTALTGNVKRGFERRDAGADKLVVAGKSVKKRKHGEASNTNPSTAGTKRPRPS</sequence>
<proteinExistence type="inferred from homology"/>
<evidence type="ECO:0000256" key="7">
    <source>
        <dbReference type="SAM" id="MobiDB-lite"/>
    </source>
</evidence>
<dbReference type="SMART" id="SM00879">
    <property type="entry name" value="Brix"/>
    <property type="match status" value="1"/>
</dbReference>
<dbReference type="PANTHER" id="PTHR12728:SF0">
    <property type="entry name" value="RIBOSOME PRODUCTION FACTOR 2 HOMOLOG"/>
    <property type="match status" value="1"/>
</dbReference>
<evidence type="ECO:0000256" key="5">
    <source>
        <dbReference type="ARBA" id="ARBA00030889"/>
    </source>
</evidence>
<dbReference type="GO" id="GO:0019843">
    <property type="term" value="F:rRNA binding"/>
    <property type="evidence" value="ECO:0007669"/>
    <property type="project" value="UniProtKB-UniRule"/>
</dbReference>
<evidence type="ECO:0000259" key="8">
    <source>
        <dbReference type="PROSITE" id="PS50833"/>
    </source>
</evidence>
<keyword evidence="4 6" id="KW-0539">Nucleus</keyword>
<reference evidence="9" key="1">
    <citation type="submission" date="2016-01" db="EMBL/GenBank/DDBJ databases">
        <title>Reference transcriptome for the parasite Schistocephalus solidus: insights into the molecular evolution of parasitism.</title>
        <authorList>
            <person name="Hebert F.O."/>
            <person name="Grambauer S."/>
            <person name="Barber I."/>
            <person name="Landry C.R."/>
            <person name="Aubin-Horth N."/>
        </authorList>
    </citation>
    <scope>NUCLEOTIDE SEQUENCE</scope>
</reference>
<dbReference type="GO" id="GO:0000027">
    <property type="term" value="P:ribosomal large subunit assembly"/>
    <property type="evidence" value="ECO:0007669"/>
    <property type="project" value="InterPro"/>
</dbReference>
<evidence type="ECO:0000256" key="1">
    <source>
        <dbReference type="ARBA" id="ARBA00004604"/>
    </source>
</evidence>
<dbReference type="GO" id="GO:0005730">
    <property type="term" value="C:nucleolus"/>
    <property type="evidence" value="ECO:0007669"/>
    <property type="project" value="UniProtKB-SubCell"/>
</dbReference>
<protein>
    <recommendedName>
        <fullName evidence="3 6">Ribosome production factor 2 homolog</fullName>
    </recommendedName>
    <alternativeName>
        <fullName evidence="5 6">Ribosome biogenesis protein RPF2 homolog</fullName>
    </alternativeName>
</protein>
<dbReference type="GO" id="GO:0000463">
    <property type="term" value="P:maturation of LSU-rRNA from tricistronic rRNA transcript (SSU-rRNA, 5.8S rRNA, LSU-rRNA)"/>
    <property type="evidence" value="ECO:0007669"/>
    <property type="project" value="TreeGrafter"/>
</dbReference>
<evidence type="ECO:0000313" key="9">
    <source>
        <dbReference type="EMBL" id="JAP39683.1"/>
    </source>
</evidence>
<feature type="domain" description="Brix" evidence="8">
    <location>
        <begin position="34"/>
        <end position="256"/>
    </location>
</feature>
<name>A0A0X3NJQ4_SCHSO</name>
<evidence type="ECO:0000256" key="3">
    <source>
        <dbReference type="ARBA" id="ARBA00020387"/>
    </source>
</evidence>
<organism evidence="9">
    <name type="scientific">Schistocephalus solidus</name>
    <name type="common">Tapeworm</name>
    <dbReference type="NCBI Taxonomy" id="70667"/>
    <lineage>
        <taxon>Eukaryota</taxon>
        <taxon>Metazoa</taxon>
        <taxon>Spiralia</taxon>
        <taxon>Lophotrochozoa</taxon>
        <taxon>Platyhelminthes</taxon>
        <taxon>Cestoda</taxon>
        <taxon>Eucestoda</taxon>
        <taxon>Diphyllobothriidea</taxon>
        <taxon>Diphyllobothriidae</taxon>
        <taxon>Schistocephalus</taxon>
    </lineage>
</organism>
<feature type="compositionally biased region" description="Polar residues" evidence="7">
    <location>
        <begin position="344"/>
        <end position="353"/>
    </location>
</feature>
<dbReference type="PANTHER" id="PTHR12728">
    <property type="entry name" value="BRIX DOMAIN CONTAINING PROTEIN"/>
    <property type="match status" value="1"/>
</dbReference>
<feature type="region of interest" description="Disordered" evidence="7">
    <location>
        <begin position="318"/>
        <end position="360"/>
    </location>
</feature>